<dbReference type="Pfam" id="PF13730">
    <property type="entry name" value="HTH_36"/>
    <property type="match status" value="1"/>
</dbReference>
<comment type="caution">
    <text evidence="2">The sequence shown here is derived from an EMBL/GenBank/DDBJ whole genome shotgun (WGS) entry which is preliminary data.</text>
</comment>
<dbReference type="Proteomes" id="UP001501079">
    <property type="component" value="Unassembled WGS sequence"/>
</dbReference>
<keyword evidence="3" id="KW-1185">Reference proteome</keyword>
<dbReference type="RefSeq" id="WP_344755964.1">
    <property type="nucleotide sequence ID" value="NZ_BAABBW010000005.1"/>
</dbReference>
<feature type="compositionally biased region" description="Polar residues" evidence="1">
    <location>
        <begin position="162"/>
        <end position="171"/>
    </location>
</feature>
<evidence type="ECO:0008006" key="4">
    <source>
        <dbReference type="Google" id="ProtNLM"/>
    </source>
</evidence>
<sequence>MKVTVSLNAFIWAASLPMDVAPSSAYRVLIKLADHADQWGKSAWRDNAQLAVELGTSKRTIERAIRDLKVLGLIKPGDQRLVDHIRPDRRPTVYDLNLQFARVETVAQQLPVPVDKSASGPTDLSLSGPTDLSLSGPTDLSRADETRSSGPTTVVAHRTVQEPVNSPSRGNHTTRDREAVDSWPYVEHIGDMSNRVCRDLPDPVNPHYCTLGHLLKGHALSKEPIEYTVRLEAWEHRRDDENNAERAARRAARA</sequence>
<evidence type="ECO:0000256" key="1">
    <source>
        <dbReference type="SAM" id="MobiDB-lite"/>
    </source>
</evidence>
<feature type="region of interest" description="Disordered" evidence="1">
    <location>
        <begin position="112"/>
        <end position="177"/>
    </location>
</feature>
<organism evidence="2 3">
    <name type="scientific">Gryllotalpicola koreensis</name>
    <dbReference type="NCBI Taxonomy" id="993086"/>
    <lineage>
        <taxon>Bacteria</taxon>
        <taxon>Bacillati</taxon>
        <taxon>Actinomycetota</taxon>
        <taxon>Actinomycetes</taxon>
        <taxon>Micrococcales</taxon>
        <taxon>Microbacteriaceae</taxon>
        <taxon>Gryllotalpicola</taxon>
    </lineage>
</organism>
<feature type="compositionally biased region" description="Polar residues" evidence="1">
    <location>
        <begin position="119"/>
        <end position="138"/>
    </location>
</feature>
<evidence type="ECO:0000313" key="3">
    <source>
        <dbReference type="Proteomes" id="UP001501079"/>
    </source>
</evidence>
<accession>A0ABP8A736</accession>
<dbReference type="EMBL" id="BAABBW010000005">
    <property type="protein sequence ID" value="GAA4178975.1"/>
    <property type="molecule type" value="Genomic_DNA"/>
</dbReference>
<gene>
    <name evidence="2" type="ORF">GCM10022287_30480</name>
</gene>
<protein>
    <recommendedName>
        <fullName evidence="4">Helix-turn-helix domain-containing protein</fullName>
    </recommendedName>
</protein>
<proteinExistence type="predicted"/>
<name>A0ABP8A736_9MICO</name>
<reference evidence="3" key="1">
    <citation type="journal article" date="2019" name="Int. J. Syst. Evol. Microbiol.">
        <title>The Global Catalogue of Microorganisms (GCM) 10K type strain sequencing project: providing services to taxonomists for standard genome sequencing and annotation.</title>
        <authorList>
            <consortium name="The Broad Institute Genomics Platform"/>
            <consortium name="The Broad Institute Genome Sequencing Center for Infectious Disease"/>
            <person name="Wu L."/>
            <person name="Ma J."/>
        </authorList>
    </citation>
    <scope>NUCLEOTIDE SEQUENCE [LARGE SCALE GENOMIC DNA]</scope>
    <source>
        <strain evidence="3">JCM 17591</strain>
    </source>
</reference>
<evidence type="ECO:0000313" key="2">
    <source>
        <dbReference type="EMBL" id="GAA4178975.1"/>
    </source>
</evidence>